<dbReference type="GO" id="GO:0016887">
    <property type="term" value="F:ATP hydrolysis activity"/>
    <property type="evidence" value="ECO:0007669"/>
    <property type="project" value="InterPro"/>
</dbReference>
<dbReference type="SMART" id="SM00382">
    <property type="entry name" value="AAA"/>
    <property type="match status" value="1"/>
</dbReference>
<dbReference type="Proteomes" id="UP000177982">
    <property type="component" value="Unassembled WGS sequence"/>
</dbReference>
<sequence length="250" mass="27993">MEFDHLVFTPKTESLLCSQVFTVFEKPDACREMNVFPQRKILFEGPYGSGKTSAMLLSAKKAIERGWTVVFMPPSGERNIKSMEAGLSLAKKYQPSVFVMEDVDHEHREHDPYTFRQILSNLDGIISKGSRMVVLMSTNFKEKIKGGLLRPGRTDEIVSFGPLGFAGLCELVQRCVGSGKLDPAIDWSEVYDASREYTPAFVKEMATSAALQAVSADVKIVTQEMLIDAARNLRFQFDETEKARSTGQYL</sequence>
<reference evidence="5 6" key="1">
    <citation type="journal article" date="2016" name="Nat. Commun.">
        <title>Thousands of microbial genomes shed light on interconnected biogeochemical processes in an aquifer system.</title>
        <authorList>
            <person name="Anantharaman K."/>
            <person name="Brown C.T."/>
            <person name="Hug L.A."/>
            <person name="Sharon I."/>
            <person name="Castelle C.J."/>
            <person name="Probst A.J."/>
            <person name="Thomas B.C."/>
            <person name="Singh A."/>
            <person name="Wilkins M.J."/>
            <person name="Karaoz U."/>
            <person name="Brodie E.L."/>
            <person name="Williams K.H."/>
            <person name="Hubbard S.S."/>
            <person name="Banfield J.F."/>
        </authorList>
    </citation>
    <scope>NUCLEOTIDE SEQUENCE [LARGE SCALE GENOMIC DNA]</scope>
</reference>
<dbReference type="EMBL" id="MHQO01000037">
    <property type="protein sequence ID" value="OHA06154.1"/>
    <property type="molecule type" value="Genomic_DNA"/>
</dbReference>
<dbReference type="AlphaFoldDB" id="A0A1G2L3Q3"/>
<comment type="caution">
    <text evidence="5">The sequence shown here is derived from an EMBL/GenBank/DDBJ whole genome shotgun (WGS) entry which is preliminary data.</text>
</comment>
<dbReference type="SUPFAM" id="SSF52540">
    <property type="entry name" value="P-loop containing nucleoside triphosphate hydrolases"/>
    <property type="match status" value="1"/>
</dbReference>
<evidence type="ECO:0000259" key="4">
    <source>
        <dbReference type="SMART" id="SM00382"/>
    </source>
</evidence>
<evidence type="ECO:0000256" key="1">
    <source>
        <dbReference type="ARBA" id="ARBA00006914"/>
    </source>
</evidence>
<dbReference type="GO" id="GO:0005524">
    <property type="term" value="F:ATP binding"/>
    <property type="evidence" value="ECO:0007669"/>
    <property type="project" value="UniProtKB-KW"/>
</dbReference>
<protein>
    <recommendedName>
        <fullName evidence="4">AAA+ ATPase domain-containing protein</fullName>
    </recommendedName>
</protein>
<dbReference type="PANTHER" id="PTHR23073">
    <property type="entry name" value="26S PROTEASOME REGULATORY SUBUNIT"/>
    <property type="match status" value="1"/>
</dbReference>
<evidence type="ECO:0000256" key="2">
    <source>
        <dbReference type="ARBA" id="ARBA00022741"/>
    </source>
</evidence>
<feature type="domain" description="AAA+ ATPase" evidence="4">
    <location>
        <begin position="37"/>
        <end position="164"/>
    </location>
</feature>
<dbReference type="InterPro" id="IPR050221">
    <property type="entry name" value="26S_Proteasome_ATPase"/>
</dbReference>
<dbReference type="Pfam" id="PF00004">
    <property type="entry name" value="AAA"/>
    <property type="match status" value="1"/>
</dbReference>
<organism evidence="5 6">
    <name type="scientific">Candidatus Sungbacteria bacterium RIFCSPLOWO2_01_FULL_47_10</name>
    <dbReference type="NCBI Taxonomy" id="1802276"/>
    <lineage>
        <taxon>Bacteria</taxon>
        <taxon>Candidatus Sungiibacteriota</taxon>
    </lineage>
</organism>
<dbReference type="InterPro" id="IPR027417">
    <property type="entry name" value="P-loop_NTPase"/>
</dbReference>
<dbReference type="InterPro" id="IPR003593">
    <property type="entry name" value="AAA+_ATPase"/>
</dbReference>
<dbReference type="Gene3D" id="1.10.8.60">
    <property type="match status" value="1"/>
</dbReference>
<proteinExistence type="inferred from homology"/>
<comment type="similarity">
    <text evidence="1">Belongs to the AAA ATPase family.</text>
</comment>
<evidence type="ECO:0000313" key="5">
    <source>
        <dbReference type="EMBL" id="OHA06154.1"/>
    </source>
</evidence>
<keyword evidence="3" id="KW-0067">ATP-binding</keyword>
<dbReference type="InterPro" id="IPR003959">
    <property type="entry name" value="ATPase_AAA_core"/>
</dbReference>
<evidence type="ECO:0000313" key="6">
    <source>
        <dbReference type="Proteomes" id="UP000177982"/>
    </source>
</evidence>
<keyword evidence="2" id="KW-0547">Nucleotide-binding</keyword>
<dbReference type="Gene3D" id="3.40.50.300">
    <property type="entry name" value="P-loop containing nucleotide triphosphate hydrolases"/>
    <property type="match status" value="1"/>
</dbReference>
<name>A0A1G2L3Q3_9BACT</name>
<evidence type="ECO:0000256" key="3">
    <source>
        <dbReference type="ARBA" id="ARBA00022840"/>
    </source>
</evidence>
<accession>A0A1G2L3Q3</accession>
<gene>
    <name evidence="5" type="ORF">A2934_01930</name>
</gene>